<name>A0A6M3M2U4_9ZZZZ</name>
<organism evidence="1">
    <name type="scientific">viral metagenome</name>
    <dbReference type="NCBI Taxonomy" id="1070528"/>
    <lineage>
        <taxon>unclassified sequences</taxon>
        <taxon>metagenomes</taxon>
        <taxon>organismal metagenomes</taxon>
    </lineage>
</organism>
<dbReference type="EMBL" id="MT143732">
    <property type="protein sequence ID" value="QJB01778.1"/>
    <property type="molecule type" value="Genomic_DNA"/>
</dbReference>
<proteinExistence type="predicted"/>
<gene>
    <name evidence="1" type="ORF">MM171B02023_0011</name>
</gene>
<reference evidence="1" key="1">
    <citation type="submission" date="2020-03" db="EMBL/GenBank/DDBJ databases">
        <title>The deep terrestrial virosphere.</title>
        <authorList>
            <person name="Holmfeldt K."/>
            <person name="Nilsson E."/>
            <person name="Simone D."/>
            <person name="Lopez-Fernandez M."/>
            <person name="Wu X."/>
            <person name="de Brujin I."/>
            <person name="Lundin D."/>
            <person name="Andersson A."/>
            <person name="Bertilsson S."/>
            <person name="Dopson M."/>
        </authorList>
    </citation>
    <scope>NUCLEOTIDE SEQUENCE</scope>
    <source>
        <strain evidence="1">MM171B02023</strain>
    </source>
</reference>
<accession>A0A6M3M2U4</accession>
<dbReference type="AlphaFoldDB" id="A0A6M3M2U4"/>
<evidence type="ECO:0000313" key="1">
    <source>
        <dbReference type="EMBL" id="QJB01778.1"/>
    </source>
</evidence>
<sequence length="61" mass="6803">MLRAVMWEKESLKLMLMIKVEADDKEAGAGDHKDRGGVVYPLGSCGGIGNIIKRRYHFLVV</sequence>
<protein>
    <submittedName>
        <fullName evidence="1">Uncharacterized protein</fullName>
    </submittedName>
</protein>